<dbReference type="PROSITE" id="PS00447">
    <property type="entry name" value="DNA_POLYMERASE_A"/>
    <property type="match status" value="1"/>
</dbReference>
<keyword evidence="6" id="KW-0548">Nucleotidyltransferase</keyword>
<dbReference type="InterPro" id="IPR043502">
    <property type="entry name" value="DNA/RNA_pol_sf"/>
</dbReference>
<keyword evidence="9" id="KW-0239">DNA-directed DNA polymerase</keyword>
<dbReference type="InterPro" id="IPR019760">
    <property type="entry name" value="DNA-dir_DNA_pol_A_CS"/>
</dbReference>
<keyword evidence="8" id="KW-0460">Magnesium</keyword>
<evidence type="ECO:0000256" key="1">
    <source>
        <dbReference type="ARBA" id="ARBA00001946"/>
    </source>
</evidence>
<dbReference type="SUPFAM" id="SSF53098">
    <property type="entry name" value="Ribonuclease H-like"/>
    <property type="match status" value="1"/>
</dbReference>
<keyword evidence="10" id="KW-0238">DNA-binding</keyword>
<dbReference type="GeneID" id="100370404"/>
<proteinExistence type="inferred from homology"/>
<sequence length="1312" mass="150844">MATRKILQCVPSIFHQNNVTFLPSVSNGLHVHRFSAATSKAIDQEKTEEESTRYNPIHIQMLSKSLHQQIFREKFGEVSNTESQEKKINKSIKHLKRHGLWGKQSTLLPEVDFQLPELYGDNIEDHFRVLAQQQSNTYLMLAESLAEAKLPTMPTEWIKEYGWTKYESNGSTMSVAYPEDRALVFDVEVCMTEGKLPTMAVAVSQNAWYSWCSEQITEDRFSWAQKIGLKDLIPLDQQQSDGEWLPGVVIGHNVSFDRALVKEQYLMKGPKTRYLDTMSFHMAISGLTSFQRILWNYHKKNKNVGNQDVKEHLKKSQQRLQGPLVHDWVEVSSPNNLGDVYSLYCDGLALDKTERKVFVTGSIQDIRHQFQELMSYCARDVKATHEVFSKILPMYFERFPNPVTFAAMLEMSQVYLPVNNNWQRYLNETQGTYEDLQKEMKLSLMHLANDSCELLHNDRYKKDPWLWELDWSSTELKMKKIKGKSKNGNNTQTDVGEVTNDGLSQKSQSMVSAVDMKDNEDDCNHALNFKEAPYGQSAESVRSSDEFEFDENSAYEEYAENSFLSTGNECDQTIESLPFNTQKRSYSQDASVSKPTFKTSELVAIARKRKREDEKRLEAENRINDILASKNLLYKRKQHMVGYPNWYRDLCPRFKVDSDWKPGPSLITSQVQVTPKLLRLTWDGFPLYRDDKHGWGYLVPGRQHNMSRDKQDATSQGDAESVDKKMVEFPIRSLRKLMKDIPKFSDSEKEDDLMTEDEILSKIEELGNGNGSNWDKAEISQKRLCRDSPSWHVGNGPHNDVDIPGCWFFKMPHKDGSHKKVGNPLAKDFLSKMEDGTLSSFGGVQANRILEISKMISFWRNAQDRISSQMVISLERSELPKTVTRHVEYDEDNNYGAILPKVVTAGTVTRRMVEPTWLTASNARPDRVGSELKAMVQAPPGYHFVGADVDSQELWIASLLGDARFAGFHGCTAFGWMNLQGNKLERTDLHSKTADTIDISRDQAKVFNYGRIYGAGQPFAVRLLMQFNHRMSVDEARRKASTMYSATKGIKKYKLKEDVREIVRKLLSKKKQSRWITNEELRTLRRRLKYTLEYQYVEDIESNIPLTDLLDYSFDLTEKREWKVGSESEMFNQLESIAMSDEPRTPVLGCRISRALEPMSVNNEFLTSRINWVVQSSAVDYLHLMLVCMRWLLDKYDIDGRFSISIHDEVRYLVNSNDKYRAAMALQISNLLTRCMFAYKLGMLDLPQSVAFFSAVDIDTVLRKEVSMDCKTPSNPHGLEKGYGIPEGEALDIYDVLKLTNNGSLEKPKIRK</sequence>
<reference evidence="16" key="1">
    <citation type="submission" date="2025-08" db="UniProtKB">
        <authorList>
            <consortium name="RefSeq"/>
        </authorList>
    </citation>
    <scope>IDENTIFICATION</scope>
    <source>
        <tissue evidence="16">Testes</tissue>
    </source>
</reference>
<gene>
    <name evidence="16" type="primary">LOC100370404</name>
</gene>
<dbReference type="Gene3D" id="3.30.420.390">
    <property type="match status" value="2"/>
</dbReference>
<dbReference type="InterPro" id="IPR041336">
    <property type="entry name" value="DNApol_Exo"/>
</dbReference>
<dbReference type="EC" id="2.7.7.7" evidence="4"/>
<dbReference type="InterPro" id="IPR002297">
    <property type="entry name" value="DNA-dir_DNA_pol_A_mt"/>
</dbReference>
<evidence type="ECO:0000256" key="7">
    <source>
        <dbReference type="ARBA" id="ARBA00022705"/>
    </source>
</evidence>
<dbReference type="InterPro" id="IPR047580">
    <property type="entry name" value="POLG_palm_dom"/>
</dbReference>
<dbReference type="SUPFAM" id="SSF56672">
    <property type="entry name" value="DNA/RNA polymerases"/>
    <property type="match status" value="1"/>
</dbReference>
<accession>A0ABM0M5V4</accession>
<comment type="cofactor">
    <cofactor evidence="1">
        <name>Mg(2+)</name>
        <dbReference type="ChEBI" id="CHEBI:18420"/>
    </cofactor>
</comment>
<feature type="region of interest" description="Disordered" evidence="13">
    <location>
        <begin position="702"/>
        <end position="721"/>
    </location>
</feature>
<organism evidence="15 16">
    <name type="scientific">Saccoglossus kowalevskii</name>
    <name type="common">Acorn worm</name>
    <dbReference type="NCBI Taxonomy" id="10224"/>
    <lineage>
        <taxon>Eukaryota</taxon>
        <taxon>Metazoa</taxon>
        <taxon>Hemichordata</taxon>
        <taxon>Enteropneusta</taxon>
        <taxon>Harrimaniidae</taxon>
        <taxon>Saccoglossus</taxon>
    </lineage>
</organism>
<keyword evidence="15" id="KW-1185">Reference proteome</keyword>
<evidence type="ECO:0000259" key="14">
    <source>
        <dbReference type="SMART" id="SM00482"/>
    </source>
</evidence>
<dbReference type="Gene3D" id="1.10.150.20">
    <property type="entry name" value="5' to 3' exonuclease, C-terminal subdomain"/>
    <property type="match status" value="1"/>
</dbReference>
<evidence type="ECO:0000256" key="10">
    <source>
        <dbReference type="ARBA" id="ARBA00023125"/>
    </source>
</evidence>
<dbReference type="CDD" id="cd08641">
    <property type="entry name" value="DNA_pol_gammaA"/>
    <property type="match status" value="1"/>
</dbReference>
<evidence type="ECO:0000256" key="13">
    <source>
        <dbReference type="SAM" id="MobiDB-lite"/>
    </source>
</evidence>
<evidence type="ECO:0000256" key="6">
    <source>
        <dbReference type="ARBA" id="ARBA00022695"/>
    </source>
</evidence>
<dbReference type="PRINTS" id="PR00867">
    <property type="entry name" value="DNAPOLG"/>
</dbReference>
<evidence type="ECO:0000256" key="4">
    <source>
        <dbReference type="ARBA" id="ARBA00012417"/>
    </source>
</evidence>
<dbReference type="InterPro" id="IPR001098">
    <property type="entry name" value="DNA-dir_DNA_pol_A_palm_dom"/>
</dbReference>
<dbReference type="InterPro" id="IPR012337">
    <property type="entry name" value="RNaseH-like_sf"/>
</dbReference>
<dbReference type="PANTHER" id="PTHR10267:SF0">
    <property type="entry name" value="DNA POLYMERASE SUBUNIT GAMMA-1"/>
    <property type="match status" value="1"/>
</dbReference>
<evidence type="ECO:0000313" key="16">
    <source>
        <dbReference type="RefSeq" id="XP_006815395.1"/>
    </source>
</evidence>
<keyword evidence="5" id="KW-0808">Transferase</keyword>
<evidence type="ECO:0000256" key="3">
    <source>
        <dbReference type="ARBA" id="ARBA00007705"/>
    </source>
</evidence>
<dbReference type="Proteomes" id="UP000694865">
    <property type="component" value="Unplaced"/>
</dbReference>
<dbReference type="Pfam" id="PF18136">
    <property type="entry name" value="DNApol_Exo"/>
    <property type="match status" value="1"/>
</dbReference>
<feature type="domain" description="DNA-directed DNA polymerase family A palm" evidence="14">
    <location>
        <begin position="929"/>
        <end position="1218"/>
    </location>
</feature>
<comment type="similarity">
    <text evidence="3">Belongs to the DNA polymerase type-A family.</text>
</comment>
<evidence type="ECO:0000256" key="5">
    <source>
        <dbReference type="ARBA" id="ARBA00022679"/>
    </source>
</evidence>
<evidence type="ECO:0000256" key="12">
    <source>
        <dbReference type="ARBA" id="ARBA00031966"/>
    </source>
</evidence>
<dbReference type="PANTHER" id="PTHR10267">
    <property type="entry name" value="DNA POLYMERASE SUBUNIT GAMMA-1"/>
    <property type="match status" value="1"/>
</dbReference>
<protein>
    <recommendedName>
        <fullName evidence="4">DNA-directed DNA polymerase</fullName>
        <ecNumber evidence="4">2.7.7.7</ecNumber>
    </recommendedName>
    <alternativeName>
        <fullName evidence="12">Mitochondrial DNA polymerase catalytic subunit</fullName>
    </alternativeName>
</protein>
<feature type="region of interest" description="Disordered" evidence="13">
    <location>
        <begin position="483"/>
        <end position="506"/>
    </location>
</feature>
<evidence type="ECO:0000256" key="8">
    <source>
        <dbReference type="ARBA" id="ARBA00022842"/>
    </source>
</evidence>
<dbReference type="SMART" id="SM00482">
    <property type="entry name" value="POLAc"/>
    <property type="match status" value="1"/>
</dbReference>
<name>A0ABM0M5V4_SACKO</name>
<evidence type="ECO:0000256" key="9">
    <source>
        <dbReference type="ARBA" id="ARBA00022932"/>
    </source>
</evidence>
<evidence type="ECO:0000313" key="15">
    <source>
        <dbReference type="Proteomes" id="UP000694865"/>
    </source>
</evidence>
<keyword evidence="11" id="KW-0496">Mitochondrion</keyword>
<comment type="subcellular location">
    <subcellularLocation>
        <location evidence="2">Mitochondrion</location>
    </subcellularLocation>
</comment>
<dbReference type="RefSeq" id="XP_006815395.1">
    <property type="nucleotide sequence ID" value="XM_006815332.1"/>
</dbReference>
<evidence type="ECO:0000256" key="2">
    <source>
        <dbReference type="ARBA" id="ARBA00004173"/>
    </source>
</evidence>
<keyword evidence="7" id="KW-0235">DNA replication</keyword>
<evidence type="ECO:0000256" key="11">
    <source>
        <dbReference type="ARBA" id="ARBA00023128"/>
    </source>
</evidence>